<proteinExistence type="predicted"/>
<reference evidence="2" key="1">
    <citation type="submission" date="2021-02" db="EMBL/GenBank/DDBJ databases">
        <authorList>
            <person name="Dougan E. K."/>
            <person name="Rhodes N."/>
            <person name="Thang M."/>
            <person name="Chan C."/>
        </authorList>
    </citation>
    <scope>NUCLEOTIDE SEQUENCE</scope>
</reference>
<evidence type="ECO:0008006" key="4">
    <source>
        <dbReference type="Google" id="ProtNLM"/>
    </source>
</evidence>
<evidence type="ECO:0000256" key="1">
    <source>
        <dbReference type="SAM" id="MobiDB-lite"/>
    </source>
</evidence>
<feature type="region of interest" description="Disordered" evidence="1">
    <location>
        <begin position="192"/>
        <end position="214"/>
    </location>
</feature>
<comment type="caution">
    <text evidence="2">The sequence shown here is derived from an EMBL/GenBank/DDBJ whole genome shotgun (WGS) entry which is preliminary data.</text>
</comment>
<keyword evidence="3" id="KW-1185">Reference proteome</keyword>
<dbReference type="EMBL" id="CAJNDS010001670">
    <property type="protein sequence ID" value="CAE7272280.1"/>
    <property type="molecule type" value="Genomic_DNA"/>
</dbReference>
<sequence length="214" mass="24052">MAPKQNDGKKNAEEQFLDHVETTSDDEQDLTELMLGLSLEDFLGDVPASSTDTLQSVLPKLLELQEQIVEKTRATKKELTLRDRENKKTTTKERLAKKKIDDKKAREADKASVIQIVVVFNGEELKLEVPKSMTIGDLRRAIITAINEKVCNPLTKKMATKMTLEMNGVMLSETPRATLFKKYVQNGCRLTATIGLNNPPQDDDESDDTDDEDQ</sequence>
<evidence type="ECO:0000313" key="3">
    <source>
        <dbReference type="Proteomes" id="UP000604046"/>
    </source>
</evidence>
<protein>
    <recommendedName>
        <fullName evidence="4">Ubiquitin-like domain-containing protein</fullName>
    </recommendedName>
</protein>
<feature type="region of interest" description="Disordered" evidence="1">
    <location>
        <begin position="1"/>
        <end position="28"/>
    </location>
</feature>
<feature type="compositionally biased region" description="Acidic residues" evidence="1">
    <location>
        <begin position="201"/>
        <end position="214"/>
    </location>
</feature>
<name>A0A812N4Q3_9DINO</name>
<feature type="compositionally biased region" description="Basic and acidic residues" evidence="1">
    <location>
        <begin position="1"/>
        <end position="22"/>
    </location>
</feature>
<gene>
    <name evidence="2" type="ORF">SNAT2548_LOCUS14448</name>
</gene>
<dbReference type="AlphaFoldDB" id="A0A812N4Q3"/>
<dbReference type="Proteomes" id="UP000604046">
    <property type="component" value="Unassembled WGS sequence"/>
</dbReference>
<accession>A0A812N4Q3</accession>
<organism evidence="2 3">
    <name type="scientific">Symbiodinium natans</name>
    <dbReference type="NCBI Taxonomy" id="878477"/>
    <lineage>
        <taxon>Eukaryota</taxon>
        <taxon>Sar</taxon>
        <taxon>Alveolata</taxon>
        <taxon>Dinophyceae</taxon>
        <taxon>Suessiales</taxon>
        <taxon>Symbiodiniaceae</taxon>
        <taxon>Symbiodinium</taxon>
    </lineage>
</organism>
<evidence type="ECO:0000313" key="2">
    <source>
        <dbReference type="EMBL" id="CAE7272280.1"/>
    </source>
</evidence>